<name>A0AAV5SHM3_9BILA</name>
<accession>A0AAV5SHM3</accession>
<feature type="compositionally biased region" description="Low complexity" evidence="1">
    <location>
        <begin position="212"/>
        <end position="227"/>
    </location>
</feature>
<comment type="caution">
    <text evidence="2">The sequence shown here is derived from an EMBL/GenBank/DDBJ whole genome shotgun (WGS) entry which is preliminary data.</text>
</comment>
<feature type="compositionally biased region" description="Polar residues" evidence="1">
    <location>
        <begin position="292"/>
        <end position="307"/>
    </location>
</feature>
<proteinExistence type="predicted"/>
<feature type="region of interest" description="Disordered" evidence="1">
    <location>
        <begin position="207"/>
        <end position="227"/>
    </location>
</feature>
<sequence>MFFAKTLHYYQWRKELEGEIDHMENIPIINHALDNVNDAHLPSSSTSPGSGCDIEQTSKSLEQPVEVVSMPTNGGSKTSTNDAWKEESVMIGSPADCSLIIAEDDSEVTDDAEKDTIPDAFANCSQATYTISTDDARTLTESVYTESQATSSTADATTQTDLVSVKSKDTSTNTTLDASTLTEHVSLNSQATSTHSTVDASIVTDSVATESPTTTTNPANDATTLTDPVTMKSQATSTNIAADATALTDLVPSKFQETSTNTSLDAATVMDEDENGNDAPDMGPSSAKIRLSCSSSDGSAEGTTISTDAIPVPPTLSDLLTQTVLQDDSANAAESASPAETAESPLSPADIETVSPTEQAAAQHQLPLETPDHSSELSNEISQLTSTTDTADINFIEQEHFRLNNGGEEISDMPGEPEDTAVTSSPMVADSPPDASGEGVVAEAALVETSEEEESVKKDAGSDSPTRKRRLPWTPHDDGFGPSPSRPPPTDMHSPAQVRLQMHRMQQGSAMRGLHLQQPPRFPNEFRLPFPPAQRHEHFFYPPPPHTHRNHFHSHDTMSSQPSHNNRSYGLTCAFCSLAHRSEQCFAYETYDKRLARIAELRL</sequence>
<dbReference type="Proteomes" id="UP001432027">
    <property type="component" value="Unassembled WGS sequence"/>
</dbReference>
<gene>
    <name evidence="2" type="ORF">PENTCL1PPCAC_4738</name>
</gene>
<feature type="compositionally biased region" description="Polar residues" evidence="1">
    <location>
        <begin position="376"/>
        <end position="390"/>
    </location>
</feature>
<evidence type="ECO:0000313" key="2">
    <source>
        <dbReference type="EMBL" id="GMS82563.1"/>
    </source>
</evidence>
<protein>
    <submittedName>
        <fullName evidence="2">Uncharacterized protein</fullName>
    </submittedName>
</protein>
<feature type="compositionally biased region" description="Acidic residues" evidence="1">
    <location>
        <begin position="409"/>
        <end position="419"/>
    </location>
</feature>
<evidence type="ECO:0000256" key="1">
    <source>
        <dbReference type="SAM" id="MobiDB-lite"/>
    </source>
</evidence>
<feature type="region of interest" description="Disordered" evidence="1">
    <location>
        <begin position="271"/>
        <end position="314"/>
    </location>
</feature>
<feature type="region of interest" description="Disordered" evidence="1">
    <location>
        <begin position="406"/>
        <end position="494"/>
    </location>
</feature>
<dbReference type="AlphaFoldDB" id="A0AAV5SHM3"/>
<dbReference type="EMBL" id="BTSX01000002">
    <property type="protein sequence ID" value="GMS82563.1"/>
    <property type="molecule type" value="Genomic_DNA"/>
</dbReference>
<reference evidence="2" key="1">
    <citation type="submission" date="2023-10" db="EMBL/GenBank/DDBJ databases">
        <title>Genome assembly of Pristionchus species.</title>
        <authorList>
            <person name="Yoshida K."/>
            <person name="Sommer R.J."/>
        </authorList>
    </citation>
    <scope>NUCLEOTIDE SEQUENCE</scope>
    <source>
        <strain evidence="2">RS0144</strain>
    </source>
</reference>
<feature type="compositionally biased region" description="Low complexity" evidence="1">
    <location>
        <begin position="329"/>
        <end position="349"/>
    </location>
</feature>
<keyword evidence="3" id="KW-1185">Reference proteome</keyword>
<feature type="region of interest" description="Disordered" evidence="1">
    <location>
        <begin position="329"/>
        <end position="390"/>
    </location>
</feature>
<organism evidence="2 3">
    <name type="scientific">Pristionchus entomophagus</name>
    <dbReference type="NCBI Taxonomy" id="358040"/>
    <lineage>
        <taxon>Eukaryota</taxon>
        <taxon>Metazoa</taxon>
        <taxon>Ecdysozoa</taxon>
        <taxon>Nematoda</taxon>
        <taxon>Chromadorea</taxon>
        <taxon>Rhabditida</taxon>
        <taxon>Rhabditina</taxon>
        <taxon>Diplogasteromorpha</taxon>
        <taxon>Diplogasteroidea</taxon>
        <taxon>Neodiplogasteridae</taxon>
        <taxon>Pristionchus</taxon>
    </lineage>
</organism>
<evidence type="ECO:0000313" key="3">
    <source>
        <dbReference type="Proteomes" id="UP001432027"/>
    </source>
</evidence>